<evidence type="ECO:0000313" key="1">
    <source>
        <dbReference type="EMBL" id="MPC71923.1"/>
    </source>
</evidence>
<dbReference type="EMBL" id="VSRR010033781">
    <property type="protein sequence ID" value="MPC71923.1"/>
    <property type="molecule type" value="Genomic_DNA"/>
</dbReference>
<dbReference type="AlphaFoldDB" id="A0A5B7HP61"/>
<dbReference type="Proteomes" id="UP000324222">
    <property type="component" value="Unassembled WGS sequence"/>
</dbReference>
<gene>
    <name evidence="1" type="ORF">E2C01_066215</name>
</gene>
<keyword evidence="2" id="KW-1185">Reference proteome</keyword>
<reference evidence="1 2" key="1">
    <citation type="submission" date="2019-05" db="EMBL/GenBank/DDBJ databases">
        <title>Another draft genome of Portunus trituberculatus and its Hox gene families provides insights of decapod evolution.</title>
        <authorList>
            <person name="Jeong J.-H."/>
            <person name="Song I."/>
            <person name="Kim S."/>
            <person name="Choi T."/>
            <person name="Kim D."/>
            <person name="Ryu S."/>
            <person name="Kim W."/>
        </authorList>
    </citation>
    <scope>NUCLEOTIDE SEQUENCE [LARGE SCALE GENOMIC DNA]</scope>
    <source>
        <tissue evidence="1">Muscle</tissue>
    </source>
</reference>
<accession>A0A5B7HP61</accession>
<organism evidence="1 2">
    <name type="scientific">Portunus trituberculatus</name>
    <name type="common">Swimming crab</name>
    <name type="synonym">Neptunus trituberculatus</name>
    <dbReference type="NCBI Taxonomy" id="210409"/>
    <lineage>
        <taxon>Eukaryota</taxon>
        <taxon>Metazoa</taxon>
        <taxon>Ecdysozoa</taxon>
        <taxon>Arthropoda</taxon>
        <taxon>Crustacea</taxon>
        <taxon>Multicrustacea</taxon>
        <taxon>Malacostraca</taxon>
        <taxon>Eumalacostraca</taxon>
        <taxon>Eucarida</taxon>
        <taxon>Decapoda</taxon>
        <taxon>Pleocyemata</taxon>
        <taxon>Brachyura</taxon>
        <taxon>Eubrachyura</taxon>
        <taxon>Portunoidea</taxon>
        <taxon>Portunidae</taxon>
        <taxon>Portuninae</taxon>
        <taxon>Portunus</taxon>
    </lineage>
</organism>
<sequence length="93" mass="10127">MSTITKQRVGNTHQSAAPEGGEVACVYSLQYPQQPNGGDCGVKSVSTPTNYIIGPRGGEQRPATEGDWRRNTERGEACRLLLCNIKLNKVPIR</sequence>
<name>A0A5B7HP61_PORTR</name>
<protein>
    <submittedName>
        <fullName evidence="1">Uncharacterized protein</fullName>
    </submittedName>
</protein>
<proteinExistence type="predicted"/>
<comment type="caution">
    <text evidence="1">The sequence shown here is derived from an EMBL/GenBank/DDBJ whole genome shotgun (WGS) entry which is preliminary data.</text>
</comment>
<evidence type="ECO:0000313" key="2">
    <source>
        <dbReference type="Proteomes" id="UP000324222"/>
    </source>
</evidence>